<keyword evidence="2" id="KW-1185">Reference proteome</keyword>
<sequence length="55" mass="6829">MFINKPNYEEDRRAQERVEEREAIRSARRLLARRRARRQSEEALIRLYRSVTLIR</sequence>
<evidence type="ECO:0000313" key="2">
    <source>
        <dbReference type="Proteomes" id="UP000237846"/>
    </source>
</evidence>
<accession>A0A2T0QDQ2</accession>
<dbReference type="RefSeq" id="WP_170140851.1">
    <property type="nucleotide sequence ID" value="NZ_PVZC01000001.1"/>
</dbReference>
<dbReference type="EMBL" id="PVZC01000001">
    <property type="protein sequence ID" value="PRY02022.1"/>
    <property type="molecule type" value="Genomic_DNA"/>
</dbReference>
<name>A0A2T0QDQ2_9ACTN</name>
<organism evidence="1 2">
    <name type="scientific">Allonocardiopsis opalescens</name>
    <dbReference type="NCBI Taxonomy" id="1144618"/>
    <lineage>
        <taxon>Bacteria</taxon>
        <taxon>Bacillati</taxon>
        <taxon>Actinomycetota</taxon>
        <taxon>Actinomycetes</taxon>
        <taxon>Streptosporangiales</taxon>
        <taxon>Allonocardiopsis</taxon>
    </lineage>
</organism>
<dbReference type="Proteomes" id="UP000237846">
    <property type="component" value="Unassembled WGS sequence"/>
</dbReference>
<protein>
    <submittedName>
        <fullName evidence="1">Uncharacterized protein</fullName>
    </submittedName>
</protein>
<evidence type="ECO:0000313" key="1">
    <source>
        <dbReference type="EMBL" id="PRY02022.1"/>
    </source>
</evidence>
<gene>
    <name evidence="1" type="ORF">CLV72_101620</name>
</gene>
<dbReference type="AlphaFoldDB" id="A0A2T0QDQ2"/>
<reference evidence="1 2" key="1">
    <citation type="submission" date="2018-03" db="EMBL/GenBank/DDBJ databases">
        <title>Genomic Encyclopedia of Archaeal and Bacterial Type Strains, Phase II (KMG-II): from individual species to whole genera.</title>
        <authorList>
            <person name="Goeker M."/>
        </authorList>
    </citation>
    <scope>NUCLEOTIDE SEQUENCE [LARGE SCALE GENOMIC DNA]</scope>
    <source>
        <strain evidence="1 2">DSM 45601</strain>
    </source>
</reference>
<proteinExistence type="predicted"/>
<comment type="caution">
    <text evidence="1">The sequence shown here is derived from an EMBL/GenBank/DDBJ whole genome shotgun (WGS) entry which is preliminary data.</text>
</comment>